<dbReference type="KEGG" id="ffo:FFONT_0856"/>
<dbReference type="RefSeq" id="WP_014557993.1">
    <property type="nucleotide sequence ID" value="NC_017461.1"/>
</dbReference>
<dbReference type="Pfam" id="PF09918">
    <property type="entry name" value="DUF2148"/>
    <property type="match status" value="1"/>
</dbReference>
<sequence>MEELSSYFGSFFSRDTNNVRNSDAIVLIGCKIIDQGLKRSEKWKIDPNTACFLVNLGISLGSAVKMASLLNIDNRIMYSIGVAAIKLGLIDADVAFGIPISAKAKNIYFDRPPI</sequence>
<dbReference type="InParanoid" id="I0A1I7"/>
<dbReference type="PANTHER" id="PTHR40101">
    <property type="entry name" value="CONSERVED PROTEIN"/>
    <property type="match status" value="1"/>
</dbReference>
<evidence type="ECO:0000313" key="3">
    <source>
        <dbReference type="Proteomes" id="UP000007391"/>
    </source>
</evidence>
<feature type="domain" description="DUF2148" evidence="1">
    <location>
        <begin position="46"/>
        <end position="111"/>
    </location>
</feature>
<accession>I0A1I7</accession>
<protein>
    <submittedName>
        <fullName evidence="2">Ferredoxin domain containing protein</fullName>
    </submittedName>
</protein>
<dbReference type="Proteomes" id="UP000007391">
    <property type="component" value="Chromosome"/>
</dbReference>
<evidence type="ECO:0000313" key="2">
    <source>
        <dbReference type="EMBL" id="AFH42844.1"/>
    </source>
</evidence>
<evidence type="ECO:0000259" key="1">
    <source>
        <dbReference type="Pfam" id="PF09918"/>
    </source>
</evidence>
<keyword evidence="3" id="KW-1185">Reference proteome</keyword>
<organism evidence="2 3">
    <name type="scientific">Fervidicoccus fontis (strain DSM 19380 / JCM 18336 / VKM B-2539 / Kam940)</name>
    <dbReference type="NCBI Taxonomy" id="1163730"/>
    <lineage>
        <taxon>Archaea</taxon>
        <taxon>Thermoproteota</taxon>
        <taxon>Thermoprotei</taxon>
        <taxon>Fervidicoccales</taxon>
        <taxon>Fervidicoccaceae</taxon>
        <taxon>Fervidicoccus</taxon>
    </lineage>
</organism>
<proteinExistence type="predicted"/>
<dbReference type="EMBL" id="CP003423">
    <property type="protein sequence ID" value="AFH42844.1"/>
    <property type="molecule type" value="Genomic_DNA"/>
</dbReference>
<dbReference type="GeneID" id="12449941"/>
<dbReference type="eggNOG" id="arCOG04483">
    <property type="taxonomic scope" value="Archaea"/>
</dbReference>
<name>I0A1I7_FERFK</name>
<dbReference type="AlphaFoldDB" id="I0A1I7"/>
<dbReference type="HOGENOM" id="CLU_111491_0_0_2"/>
<reference evidence="2 3" key="2">
    <citation type="journal article" date="2014" name="Extremophiles">
        <title>Analysis of the complete genome of Fervidococcus fontis confirms the distinct phylogenetic position of the order Fervidicoccales and suggests its environmental function.</title>
        <authorList>
            <person name="Lebedinsky A.V."/>
            <person name="Mardanov A.V."/>
            <person name="Kublanov I.V."/>
            <person name="Gumerov V.M."/>
            <person name="Beletsky A.V."/>
            <person name="Perevalova A.A."/>
            <person name="Bidzhieva S.Kh."/>
            <person name="Bonch-Osmolovskaya E.A."/>
            <person name="Skryabin K.G."/>
            <person name="Ravin N.V."/>
        </authorList>
    </citation>
    <scope>NUCLEOTIDE SEQUENCE [LARGE SCALE GENOMIC DNA]</scope>
    <source>
        <strain evidence="3">DSM 19380 / VKM B-2539 / Kam940</strain>
    </source>
</reference>
<gene>
    <name evidence="2" type="ordered locus">FFONT_0856</name>
</gene>
<dbReference type="OrthoDB" id="146335at2157"/>
<dbReference type="PANTHER" id="PTHR40101:SF1">
    <property type="entry name" value="4FE-4S DOMAIN-CONTAINING PROTEIN"/>
    <property type="match status" value="1"/>
</dbReference>
<reference evidence="3" key="1">
    <citation type="submission" date="2012-03" db="EMBL/GenBank/DDBJ databases">
        <title>Fervidicoccus fontis complete genome analysis confirms its distinct phylogenetic position and predicts its environmental function.</title>
        <authorList>
            <person name="Lebedinsky A.V."/>
            <person name="Mardanov A.V."/>
            <person name="Gumerov V.M."/>
            <person name="Beletsky A.V."/>
            <person name="Kublanov I.V."/>
            <person name="Perevalova A.A."/>
            <person name="Bonch-Osmolovskaya E.A."/>
            <person name="Ravin N.V."/>
            <person name="Skryabin K.G."/>
        </authorList>
    </citation>
    <scope>NUCLEOTIDE SEQUENCE [LARGE SCALE GENOMIC DNA]</scope>
    <source>
        <strain evidence="3">DSM 19380 / VKM B-2539 / Kam940</strain>
    </source>
</reference>
<dbReference type="InterPro" id="IPR019224">
    <property type="entry name" value="DUF2148"/>
</dbReference>